<protein>
    <submittedName>
        <fullName evidence="1">Uncharacterized protein</fullName>
    </submittedName>
</protein>
<reference evidence="1" key="1">
    <citation type="submission" date="2018-09" db="EMBL/GenBank/DDBJ databases">
        <authorList>
            <person name="Ashton P.M."/>
            <person name="Dallman T."/>
            <person name="Nair S."/>
            <person name="De Pinna E."/>
            <person name="Peters T."/>
            <person name="Grant K."/>
        </authorList>
    </citation>
    <scope>NUCLEOTIDE SEQUENCE [LARGE SCALE GENOMIC DNA]</scope>
    <source>
        <strain evidence="1">598938</strain>
    </source>
</reference>
<name>A0A3R1AC92_SALET</name>
<gene>
    <name evidence="1" type="ORF">D7N80_03890</name>
</gene>
<dbReference type="Proteomes" id="UP000885348">
    <property type="component" value="Unassembled WGS sequence"/>
</dbReference>
<dbReference type="EMBL" id="RVVJ01000003">
    <property type="protein sequence ID" value="MML52450.1"/>
    <property type="molecule type" value="Genomic_DNA"/>
</dbReference>
<dbReference type="AlphaFoldDB" id="A0A3R1AC92"/>
<comment type="caution">
    <text evidence="1">The sequence shown here is derived from an EMBL/GenBank/DDBJ whole genome shotgun (WGS) entry which is preliminary data.</text>
</comment>
<accession>A0A3R1AC92</accession>
<organism evidence="1">
    <name type="scientific">Salmonella enterica I</name>
    <dbReference type="NCBI Taxonomy" id="59201"/>
    <lineage>
        <taxon>Bacteria</taxon>
        <taxon>Pseudomonadati</taxon>
        <taxon>Pseudomonadota</taxon>
        <taxon>Gammaproteobacteria</taxon>
        <taxon>Enterobacterales</taxon>
        <taxon>Enterobacteriaceae</taxon>
        <taxon>Salmonella</taxon>
    </lineage>
</organism>
<evidence type="ECO:0000313" key="1">
    <source>
        <dbReference type="EMBL" id="MML52450.1"/>
    </source>
</evidence>
<proteinExistence type="predicted"/>
<sequence>MVLFFIYRESHQHLADNVNKYFLSLLDKYEMKKDDWIMVIGEIRYFLYSEIEGLLSIVFDDIDSVIKLNKYAEKSKLKEVINHAMRNHRISVRTSILERITEDYYNYVNYDIKILNTPLGERYYIVESYIADFMNYMSDFLLTIIYDVKNKRKKKRGAIGKNKTLKEKVFAIVIATVERIPNISDFRLTVAIEKHFSKHPVTASRNTYLAWVQECRESMGIECSDLDTYKKSFSLIIPYE</sequence>